<accession>A0A1U7J0L7</accession>
<dbReference type="STRING" id="549789.NIES30_20255"/>
<dbReference type="SUPFAM" id="SSF55961">
    <property type="entry name" value="Bet v1-like"/>
    <property type="match status" value="1"/>
</dbReference>
<organism evidence="3 4">
    <name type="scientific">Phormidium tenue NIES-30</name>
    <dbReference type="NCBI Taxonomy" id="549789"/>
    <lineage>
        <taxon>Bacteria</taxon>
        <taxon>Bacillati</taxon>
        <taxon>Cyanobacteriota</taxon>
        <taxon>Cyanophyceae</taxon>
        <taxon>Oscillatoriophycideae</taxon>
        <taxon>Oscillatoriales</taxon>
        <taxon>Oscillatoriaceae</taxon>
        <taxon>Phormidium</taxon>
    </lineage>
</organism>
<sequence length="149" mass="17956">MPSLYSEVTINAPRFAVWDALVRKEEWHRWNTFLYDCDPNLPIRPGGEIFLALRRLEGEDETEFQPRIVVVQPNHCLRWIAKGPGFKSEHVFELEDVGPNRTKYIHQERISGLLSQVFLPFIRRDEKEGIRRMARQIKRYVEHHYRRQW</sequence>
<evidence type="ECO:0000313" key="4">
    <source>
        <dbReference type="Proteomes" id="UP000185557"/>
    </source>
</evidence>
<comment type="similarity">
    <text evidence="1">Belongs to the AHA1 family.</text>
</comment>
<dbReference type="AlphaFoldDB" id="A0A1U7J0L7"/>
<evidence type="ECO:0000259" key="2">
    <source>
        <dbReference type="Pfam" id="PF08327"/>
    </source>
</evidence>
<comment type="caution">
    <text evidence="3">The sequence shown here is derived from an EMBL/GenBank/DDBJ whole genome shotgun (WGS) entry which is preliminary data.</text>
</comment>
<dbReference type="Gene3D" id="3.30.530.20">
    <property type="match status" value="1"/>
</dbReference>
<reference evidence="3 4" key="1">
    <citation type="submission" date="2016-11" db="EMBL/GenBank/DDBJ databases">
        <title>Draft Genome Sequences of Nine Cyanobacterial Strains from Diverse Habitats.</title>
        <authorList>
            <person name="Zhu T."/>
            <person name="Hou S."/>
            <person name="Lu X."/>
            <person name="Hess W.R."/>
        </authorList>
    </citation>
    <scope>NUCLEOTIDE SEQUENCE [LARGE SCALE GENOMIC DNA]</scope>
    <source>
        <strain evidence="3 4">NIES-30</strain>
    </source>
</reference>
<feature type="domain" description="Activator of Hsp90 ATPase homologue 1/2-like C-terminal" evidence="2">
    <location>
        <begin position="11"/>
        <end position="142"/>
    </location>
</feature>
<dbReference type="Pfam" id="PF08327">
    <property type="entry name" value="AHSA1"/>
    <property type="match status" value="1"/>
</dbReference>
<keyword evidence="4" id="KW-1185">Reference proteome</keyword>
<dbReference type="PANTHER" id="PTHR36166">
    <property type="entry name" value="CHROMOSOME 9, WHOLE GENOME SHOTGUN SEQUENCE"/>
    <property type="match status" value="1"/>
</dbReference>
<dbReference type="CDD" id="cd07822">
    <property type="entry name" value="SRPBCC_4"/>
    <property type="match status" value="1"/>
</dbReference>
<dbReference type="EMBL" id="MRCG01000018">
    <property type="protein sequence ID" value="OKH45209.1"/>
    <property type="molecule type" value="Genomic_DNA"/>
</dbReference>
<dbReference type="InterPro" id="IPR023393">
    <property type="entry name" value="START-like_dom_sf"/>
</dbReference>
<evidence type="ECO:0000313" key="3">
    <source>
        <dbReference type="EMBL" id="OKH45209.1"/>
    </source>
</evidence>
<name>A0A1U7J0L7_9CYAN</name>
<dbReference type="InterPro" id="IPR013538">
    <property type="entry name" value="ASHA1/2-like_C"/>
</dbReference>
<gene>
    <name evidence="3" type="ORF">NIES30_20255</name>
</gene>
<dbReference type="OrthoDB" id="191189at2"/>
<protein>
    <recommendedName>
        <fullName evidence="2">Activator of Hsp90 ATPase homologue 1/2-like C-terminal domain-containing protein</fullName>
    </recommendedName>
</protein>
<evidence type="ECO:0000256" key="1">
    <source>
        <dbReference type="ARBA" id="ARBA00006817"/>
    </source>
</evidence>
<dbReference type="PANTHER" id="PTHR36166:SF1">
    <property type="entry name" value="SRPBCC DOMAIN-CONTAINING PROTEIN"/>
    <property type="match status" value="1"/>
</dbReference>
<proteinExistence type="inferred from homology"/>
<dbReference type="Proteomes" id="UP000185557">
    <property type="component" value="Unassembled WGS sequence"/>
</dbReference>